<proteinExistence type="predicted"/>
<sequence>MIEGVLPIKHQDNHRHKNTKIFKNQLTNGDSSANYQKTKGGGCKKSYPPCRHCEKKGHPPYKCWRRRDAKYSKANQPGHEAVICKVKGQVKEVNTQVIDQEEEDQLFVVTYFSGKESSESWLIDSGCTNHMTYDKEFFEELRDIEVKRVRINNGDHLEAKGKGTIAITS</sequence>
<dbReference type="InterPro" id="IPR054722">
    <property type="entry name" value="PolX-like_BBD"/>
</dbReference>
<dbReference type="KEGG" id="cmos:111442852"/>
<reference evidence="3" key="1">
    <citation type="submission" date="2025-08" db="UniProtKB">
        <authorList>
            <consortium name="RefSeq"/>
        </authorList>
    </citation>
    <scope>IDENTIFICATION</scope>
    <source>
        <tissue evidence="3">Young leaves</tissue>
    </source>
</reference>
<accession>A0A6J1F7K1</accession>
<feature type="domain" description="Retrovirus-related Pol polyprotein from transposon TNT 1-94-like beta-barrel" evidence="1">
    <location>
        <begin position="121"/>
        <end position="168"/>
    </location>
</feature>
<keyword evidence="2" id="KW-1185">Reference proteome</keyword>
<dbReference type="GeneID" id="111442852"/>
<protein>
    <submittedName>
        <fullName evidence="3">Uncharacterized protein LOC111442852</fullName>
    </submittedName>
</protein>
<organism evidence="2 3">
    <name type="scientific">Cucurbita moschata</name>
    <name type="common">Winter crookneck squash</name>
    <name type="synonym">Cucurbita pepo var. moschata</name>
    <dbReference type="NCBI Taxonomy" id="3662"/>
    <lineage>
        <taxon>Eukaryota</taxon>
        <taxon>Viridiplantae</taxon>
        <taxon>Streptophyta</taxon>
        <taxon>Embryophyta</taxon>
        <taxon>Tracheophyta</taxon>
        <taxon>Spermatophyta</taxon>
        <taxon>Magnoliopsida</taxon>
        <taxon>eudicotyledons</taxon>
        <taxon>Gunneridae</taxon>
        <taxon>Pentapetalae</taxon>
        <taxon>rosids</taxon>
        <taxon>fabids</taxon>
        <taxon>Cucurbitales</taxon>
        <taxon>Cucurbitaceae</taxon>
        <taxon>Cucurbiteae</taxon>
        <taxon>Cucurbita</taxon>
    </lineage>
</organism>
<dbReference type="Pfam" id="PF22936">
    <property type="entry name" value="Pol_BBD"/>
    <property type="match status" value="1"/>
</dbReference>
<gene>
    <name evidence="3" type="primary">LOC111442852</name>
</gene>
<dbReference type="RefSeq" id="XP_022936174.1">
    <property type="nucleotide sequence ID" value="XM_023080406.1"/>
</dbReference>
<evidence type="ECO:0000259" key="1">
    <source>
        <dbReference type="Pfam" id="PF22936"/>
    </source>
</evidence>
<dbReference type="Proteomes" id="UP000504609">
    <property type="component" value="Unplaced"/>
</dbReference>
<evidence type="ECO:0000313" key="2">
    <source>
        <dbReference type="Proteomes" id="UP000504609"/>
    </source>
</evidence>
<dbReference type="AlphaFoldDB" id="A0A6J1F7K1"/>
<evidence type="ECO:0000313" key="3">
    <source>
        <dbReference type="RefSeq" id="XP_022936174.1"/>
    </source>
</evidence>
<name>A0A6J1F7K1_CUCMO</name>